<dbReference type="GO" id="GO:0005694">
    <property type="term" value="C:chromosome"/>
    <property type="evidence" value="ECO:0007669"/>
    <property type="project" value="UniProtKB-SubCell"/>
</dbReference>
<accession>A0A7L2SAY3</accession>
<keyword evidence="7" id="KW-0597">Phosphoprotein</keyword>
<dbReference type="SMART" id="SM00534">
    <property type="entry name" value="MUTSac"/>
    <property type="match status" value="1"/>
</dbReference>
<sequence>GTQKLESVVLSKMNFESFVRDLLLVRHYRVEVYKNKAGSKSVKENDWYLAYKGSPGNLAQFEEVLFASNDMSSAIGVVGVKLSAADGQRVVGVGYVDTTLRKFSVCEFPDNDQFSNLEALLVQLGPKECVLPGGDTAGEMGKLRQVIQRGGILITDRKKADFTTKDIVQDLNRLLKSKKEEQVNSAALPEMEKQVAVSSLSAVIKFLELLSDESNFGQFELTTFDLSQYMVLDNAAVQALNLFQSSVENANTTQSLAGLLNKCRTPQGQRLVNQWIKQPLMDKARIEERLNLVEAFVMDPELRQCLQEDLLRRFPDLNRLAKKFQRQAANLQDCYRMYQAIHQLPNVIQALEKHEGNATPIYFQYRKKIYIFFSFVVENHEFLVKASFDPNLTELREKMNELEEKMQSLLKTAAKELGLEAGKSIKLEANSQFGHHFRVTCKEEKALRNNSKYRIIDTQKNGVKFTNSKLSAINDEYLRNREEYEEAQDAIVKEIINIASGYAEPIQTMNDVIAQLDAVVSFAHVSNGAPVPYVRPVILEKGQGRIELKGARHPCIEVQDEVAFIPNDITFEKGKQMFHIITGKYTGVIVLMAQIGCFVPCESAEITIVDCILARVGAGDSQLKGVSTFMAEMLETASILRQVLTATENSLIIIDELGRGTSTYDGFGLAWAISEYIASKICGFAMFATHFHELTALADQVPTVNNLHVTALTSDDTLTMLYRVKEGVCDQSFGIHVAELAAFPKHVIESAKEKALELEEFQNIGKSKESEGEPPAKKLYREREEGEKIIQDFLCQVKALPLTDMSEEDIKVKLKQLRNDVLAKNNSFVNEIISRTKVKS</sequence>
<evidence type="ECO:0000256" key="19">
    <source>
        <dbReference type="SAM" id="Coils"/>
    </source>
</evidence>
<dbReference type="GO" id="GO:0032301">
    <property type="term" value="C:MutSalpha complex"/>
    <property type="evidence" value="ECO:0007669"/>
    <property type="project" value="TreeGrafter"/>
</dbReference>
<keyword evidence="14 18" id="KW-0234">DNA repair</keyword>
<dbReference type="Pfam" id="PF05190">
    <property type="entry name" value="MutS_IV"/>
    <property type="match status" value="1"/>
</dbReference>
<evidence type="ECO:0000256" key="3">
    <source>
        <dbReference type="ARBA" id="ARBA00006271"/>
    </source>
</evidence>
<dbReference type="InterPro" id="IPR000432">
    <property type="entry name" value="DNA_mismatch_repair_MutS_C"/>
</dbReference>
<dbReference type="InterPro" id="IPR036678">
    <property type="entry name" value="MutS_con_dom_sf"/>
</dbReference>
<dbReference type="GO" id="GO:0140664">
    <property type="term" value="F:ATP-dependent DNA damage sensor activity"/>
    <property type="evidence" value="ECO:0007669"/>
    <property type="project" value="InterPro"/>
</dbReference>
<protein>
    <recommendedName>
        <fullName evidence="17">DNA mismatch repair protein MSH2</fullName>
    </recommendedName>
    <alternativeName>
        <fullName evidence="4">DNA mismatch repair protein Msh2</fullName>
    </alternativeName>
    <alternativeName>
        <fullName evidence="16">MutS protein homolog 2</fullName>
    </alternativeName>
</protein>
<evidence type="ECO:0000256" key="9">
    <source>
        <dbReference type="ARBA" id="ARBA00022763"/>
    </source>
</evidence>
<proteinExistence type="inferred from homology"/>
<dbReference type="PANTHER" id="PTHR11361:SF35">
    <property type="entry name" value="DNA MISMATCH REPAIR PROTEIN MSH2"/>
    <property type="match status" value="1"/>
</dbReference>
<dbReference type="AlphaFoldDB" id="A0A7L2SAY3"/>
<dbReference type="InterPro" id="IPR036187">
    <property type="entry name" value="DNA_mismatch_repair_MutS_sf"/>
</dbReference>
<keyword evidence="9 18" id="KW-0227">DNA damage</keyword>
<dbReference type="CDD" id="cd03285">
    <property type="entry name" value="ABC_MSH2_euk"/>
    <property type="match status" value="1"/>
</dbReference>
<dbReference type="InterPro" id="IPR007695">
    <property type="entry name" value="DNA_mismatch_repair_MutS-lik_N"/>
</dbReference>
<dbReference type="InterPro" id="IPR007860">
    <property type="entry name" value="DNA_mmatch_repair_MutS_con_dom"/>
</dbReference>
<dbReference type="SUPFAM" id="SSF48334">
    <property type="entry name" value="DNA repair protein MutS, domain III"/>
    <property type="match status" value="1"/>
</dbReference>
<dbReference type="GO" id="GO:0002204">
    <property type="term" value="P:somatic recombination of immunoglobulin genes involved in immune response"/>
    <property type="evidence" value="ECO:0007669"/>
    <property type="project" value="TreeGrafter"/>
</dbReference>
<keyword evidence="15" id="KW-0539">Nucleus</keyword>
<evidence type="ECO:0000256" key="10">
    <source>
        <dbReference type="ARBA" id="ARBA00022840"/>
    </source>
</evidence>
<organism evidence="21 22">
    <name type="scientific">Mystacornis crossleyi</name>
    <dbReference type="NCBI Taxonomy" id="98133"/>
    <lineage>
        <taxon>Eukaryota</taxon>
        <taxon>Metazoa</taxon>
        <taxon>Chordata</taxon>
        <taxon>Craniata</taxon>
        <taxon>Vertebrata</taxon>
        <taxon>Euteleostomi</taxon>
        <taxon>Archelosauria</taxon>
        <taxon>Archosauria</taxon>
        <taxon>Dinosauria</taxon>
        <taxon>Saurischia</taxon>
        <taxon>Theropoda</taxon>
        <taxon>Coelurosauria</taxon>
        <taxon>Aves</taxon>
        <taxon>Neognathae</taxon>
        <taxon>Neoaves</taxon>
        <taxon>Telluraves</taxon>
        <taxon>Australaves</taxon>
        <taxon>Passeriformes</taxon>
        <taxon>Sylvioidea</taxon>
        <taxon>Timaliidae</taxon>
        <taxon>Mystacornis</taxon>
    </lineage>
</organism>
<dbReference type="PANTHER" id="PTHR11361">
    <property type="entry name" value="DNA MISMATCH REPAIR PROTEIN MUTS FAMILY MEMBER"/>
    <property type="match status" value="1"/>
</dbReference>
<comment type="function">
    <text evidence="18">Component of the post-replicative DNA mismatch repair system (MMR).</text>
</comment>
<gene>
    <name evidence="21" type="primary">Msh2</name>
    <name evidence="21" type="ORF">MYSCRO_R06174</name>
</gene>
<feature type="non-terminal residue" evidence="21">
    <location>
        <position position="840"/>
    </location>
</feature>
<comment type="caution">
    <text evidence="21">The sequence shown here is derived from an EMBL/GenBank/DDBJ whole genome shotgun (WGS) entry which is preliminary data.</text>
</comment>
<dbReference type="Proteomes" id="UP000537747">
    <property type="component" value="Unassembled WGS sequence"/>
</dbReference>
<dbReference type="Pfam" id="PF05192">
    <property type="entry name" value="MutS_III"/>
    <property type="match status" value="1"/>
</dbReference>
<dbReference type="SMART" id="SM00533">
    <property type="entry name" value="MUTSd"/>
    <property type="match status" value="1"/>
</dbReference>
<keyword evidence="10" id="KW-0067">ATP-binding</keyword>
<evidence type="ECO:0000256" key="12">
    <source>
        <dbReference type="ARBA" id="ARBA00022990"/>
    </source>
</evidence>
<keyword evidence="8 18" id="KW-0547">Nucleotide-binding</keyword>
<dbReference type="Gene3D" id="3.30.420.110">
    <property type="entry name" value="MutS, connector domain"/>
    <property type="match status" value="1"/>
</dbReference>
<dbReference type="FunFam" id="1.10.1420.10:FF:000009">
    <property type="entry name" value="DNA mismatch repair protein"/>
    <property type="match status" value="1"/>
</dbReference>
<keyword evidence="11" id="KW-0832">Ubl conjugation</keyword>
<dbReference type="Pfam" id="PF05188">
    <property type="entry name" value="MutS_II"/>
    <property type="match status" value="1"/>
</dbReference>
<dbReference type="FunFam" id="1.10.1420.10:FF:000003">
    <property type="entry name" value="DNA mismatch repair protein"/>
    <property type="match status" value="1"/>
</dbReference>
<evidence type="ECO:0000313" key="21">
    <source>
        <dbReference type="EMBL" id="NXS18750.1"/>
    </source>
</evidence>
<dbReference type="InterPro" id="IPR032642">
    <property type="entry name" value="Msh2_ATP-bd"/>
</dbReference>
<dbReference type="Gene3D" id="3.40.1170.10">
    <property type="entry name" value="DNA repair protein MutS, domain I"/>
    <property type="match status" value="1"/>
</dbReference>
<evidence type="ECO:0000256" key="16">
    <source>
        <dbReference type="ARBA" id="ARBA00029795"/>
    </source>
</evidence>
<dbReference type="PIRSF" id="PIRSF005813">
    <property type="entry name" value="MSH2"/>
    <property type="match status" value="1"/>
</dbReference>
<evidence type="ECO:0000256" key="14">
    <source>
        <dbReference type="ARBA" id="ARBA00023204"/>
    </source>
</evidence>
<dbReference type="InterPro" id="IPR027417">
    <property type="entry name" value="P-loop_NTPase"/>
</dbReference>
<comment type="subcellular location">
    <subcellularLocation>
        <location evidence="2">Chromosome</location>
    </subcellularLocation>
    <subcellularLocation>
        <location evidence="1">Nucleus</location>
    </subcellularLocation>
</comment>
<dbReference type="InterPro" id="IPR045076">
    <property type="entry name" value="MutS"/>
</dbReference>
<dbReference type="FunFam" id="3.40.50.300:FF:000523">
    <property type="entry name" value="DNA mismatch repair protein"/>
    <property type="match status" value="1"/>
</dbReference>
<dbReference type="EMBL" id="VYZQ01033759">
    <property type="protein sequence ID" value="NXS18750.1"/>
    <property type="molecule type" value="Genomic_DNA"/>
</dbReference>
<dbReference type="Pfam" id="PF01624">
    <property type="entry name" value="MutS_I"/>
    <property type="match status" value="1"/>
</dbReference>
<feature type="non-terminal residue" evidence="21">
    <location>
        <position position="1"/>
    </location>
</feature>
<reference evidence="21 22" key="1">
    <citation type="submission" date="2019-09" db="EMBL/GenBank/DDBJ databases">
        <title>Bird 10,000 Genomes (B10K) Project - Family phase.</title>
        <authorList>
            <person name="Zhang G."/>
        </authorList>
    </citation>
    <scope>NUCLEOTIDE SEQUENCE [LARGE SCALE GENOMIC DNA]</scope>
    <source>
        <strain evidence="21">B10K-DU-002-82</strain>
    </source>
</reference>
<keyword evidence="6" id="KW-1017">Isopeptide bond</keyword>
<dbReference type="SUPFAM" id="SSF52540">
    <property type="entry name" value="P-loop containing nucleoside triphosphate hydrolases"/>
    <property type="match status" value="1"/>
</dbReference>
<feature type="coiled-coil region" evidence="19">
    <location>
        <begin position="392"/>
        <end position="419"/>
    </location>
</feature>
<dbReference type="InterPro" id="IPR007696">
    <property type="entry name" value="DNA_mismatch_repair_MutS_core"/>
</dbReference>
<evidence type="ECO:0000256" key="13">
    <source>
        <dbReference type="ARBA" id="ARBA00023125"/>
    </source>
</evidence>
<dbReference type="InterPro" id="IPR016151">
    <property type="entry name" value="DNA_mismatch_repair_MutS_N"/>
</dbReference>
<dbReference type="GO" id="GO:0006312">
    <property type="term" value="P:mitotic recombination"/>
    <property type="evidence" value="ECO:0007669"/>
    <property type="project" value="TreeGrafter"/>
</dbReference>
<evidence type="ECO:0000313" key="22">
    <source>
        <dbReference type="Proteomes" id="UP000537747"/>
    </source>
</evidence>
<evidence type="ECO:0000259" key="20">
    <source>
        <dbReference type="PROSITE" id="PS00486"/>
    </source>
</evidence>
<dbReference type="GO" id="GO:0005524">
    <property type="term" value="F:ATP binding"/>
    <property type="evidence" value="ECO:0007669"/>
    <property type="project" value="UniProtKB-KW"/>
</dbReference>
<evidence type="ECO:0000256" key="5">
    <source>
        <dbReference type="ARBA" id="ARBA00022454"/>
    </source>
</evidence>
<name>A0A7L2SAY3_9PASS</name>
<evidence type="ECO:0000256" key="4">
    <source>
        <dbReference type="ARBA" id="ARBA00019549"/>
    </source>
</evidence>
<dbReference type="Pfam" id="PF00488">
    <property type="entry name" value="MutS_V"/>
    <property type="match status" value="1"/>
</dbReference>
<dbReference type="Gene3D" id="3.40.50.300">
    <property type="entry name" value="P-loop containing nucleotide triphosphate hydrolases"/>
    <property type="match status" value="1"/>
</dbReference>
<evidence type="ECO:0000256" key="18">
    <source>
        <dbReference type="RuleBase" id="RU003756"/>
    </source>
</evidence>
<dbReference type="InterPro" id="IPR007861">
    <property type="entry name" value="DNA_mismatch_repair_MutS_clamp"/>
</dbReference>
<keyword evidence="5" id="KW-0158">Chromosome</keyword>
<dbReference type="OrthoDB" id="295033at2759"/>
<evidence type="ECO:0000256" key="8">
    <source>
        <dbReference type="ARBA" id="ARBA00022741"/>
    </source>
</evidence>
<keyword evidence="22" id="KW-1185">Reference proteome</keyword>
<dbReference type="InterPro" id="IPR011184">
    <property type="entry name" value="DNA_mismatch_repair_Msh2"/>
</dbReference>
<dbReference type="PROSITE" id="PS00486">
    <property type="entry name" value="DNA_MISMATCH_REPAIR_2"/>
    <property type="match status" value="1"/>
</dbReference>
<evidence type="ECO:0000256" key="11">
    <source>
        <dbReference type="ARBA" id="ARBA00022843"/>
    </source>
</evidence>
<dbReference type="GO" id="GO:0006298">
    <property type="term" value="P:mismatch repair"/>
    <property type="evidence" value="ECO:0007669"/>
    <property type="project" value="InterPro"/>
</dbReference>
<dbReference type="Gene3D" id="1.10.1420.10">
    <property type="match status" value="2"/>
</dbReference>
<feature type="coiled-coil region" evidence="19">
    <location>
        <begin position="467"/>
        <end position="494"/>
    </location>
</feature>
<feature type="domain" description="DNA mismatch repair proteins mutS family" evidence="20">
    <location>
        <begin position="650"/>
        <end position="666"/>
    </location>
</feature>
<keyword evidence="12" id="KW-0007">Acetylation</keyword>
<evidence type="ECO:0000256" key="1">
    <source>
        <dbReference type="ARBA" id="ARBA00004123"/>
    </source>
</evidence>
<keyword evidence="19" id="KW-0175">Coiled coil</keyword>
<keyword evidence="13 18" id="KW-0238">DNA-binding</keyword>
<evidence type="ECO:0000256" key="6">
    <source>
        <dbReference type="ARBA" id="ARBA00022499"/>
    </source>
</evidence>
<comment type="similarity">
    <text evidence="3 18">Belongs to the DNA mismatch repair MutS family.</text>
</comment>
<evidence type="ECO:0000256" key="15">
    <source>
        <dbReference type="ARBA" id="ARBA00023242"/>
    </source>
</evidence>
<dbReference type="GO" id="GO:0030983">
    <property type="term" value="F:mismatched DNA binding"/>
    <property type="evidence" value="ECO:0007669"/>
    <property type="project" value="InterPro"/>
</dbReference>
<dbReference type="SUPFAM" id="SSF53150">
    <property type="entry name" value="DNA repair protein MutS, domain II"/>
    <property type="match status" value="1"/>
</dbReference>
<dbReference type="FunFam" id="3.30.420.110:FF:000002">
    <property type="entry name" value="DNA mismatch repair protein"/>
    <property type="match status" value="1"/>
</dbReference>
<evidence type="ECO:0000256" key="7">
    <source>
        <dbReference type="ARBA" id="ARBA00022553"/>
    </source>
</evidence>
<evidence type="ECO:0000256" key="17">
    <source>
        <dbReference type="ARBA" id="ARBA00073545"/>
    </source>
</evidence>
<evidence type="ECO:0000256" key="2">
    <source>
        <dbReference type="ARBA" id="ARBA00004286"/>
    </source>
</evidence>